<protein>
    <submittedName>
        <fullName evidence="1">Uncharacterized protein</fullName>
    </submittedName>
</protein>
<proteinExistence type="predicted"/>
<name>A0A0L6V1H1_9BASI</name>
<dbReference type="Proteomes" id="UP000037035">
    <property type="component" value="Unassembled WGS sequence"/>
</dbReference>
<comment type="caution">
    <text evidence="1">The sequence shown here is derived from an EMBL/GenBank/DDBJ whole genome shotgun (WGS) entry which is preliminary data.</text>
</comment>
<dbReference type="VEuPathDB" id="FungiDB:VP01_2905g5"/>
<gene>
    <name evidence="1" type="ORF">VP01_2905g5</name>
</gene>
<keyword evidence="2" id="KW-1185">Reference proteome</keyword>
<accession>A0A0L6V1H1</accession>
<sequence length="64" mass="7369">MRGKKKSQQKGWQGLFNHLNEMELNPAILREWTCEIEQSQRGCATIFVTQEEPEAKVPAEHVST</sequence>
<reference evidence="1 2" key="1">
    <citation type="submission" date="2015-08" db="EMBL/GenBank/DDBJ databases">
        <title>Next Generation Sequencing and Analysis of the Genome of Puccinia sorghi L Schw, the Causal Agent of Maize Common Rust.</title>
        <authorList>
            <person name="Rochi L."/>
            <person name="Burguener G."/>
            <person name="Darino M."/>
            <person name="Turjanski A."/>
            <person name="Kreff E."/>
            <person name="Dieguez M.J."/>
            <person name="Sacco F."/>
        </authorList>
    </citation>
    <scope>NUCLEOTIDE SEQUENCE [LARGE SCALE GENOMIC DNA]</scope>
    <source>
        <strain evidence="1 2">RO10H11247</strain>
    </source>
</reference>
<organism evidence="1 2">
    <name type="scientific">Puccinia sorghi</name>
    <dbReference type="NCBI Taxonomy" id="27349"/>
    <lineage>
        <taxon>Eukaryota</taxon>
        <taxon>Fungi</taxon>
        <taxon>Dikarya</taxon>
        <taxon>Basidiomycota</taxon>
        <taxon>Pucciniomycotina</taxon>
        <taxon>Pucciniomycetes</taxon>
        <taxon>Pucciniales</taxon>
        <taxon>Pucciniaceae</taxon>
        <taxon>Puccinia</taxon>
    </lineage>
</organism>
<evidence type="ECO:0000313" key="1">
    <source>
        <dbReference type="EMBL" id="KNZ54594.1"/>
    </source>
</evidence>
<dbReference type="AlphaFoldDB" id="A0A0L6V1H1"/>
<dbReference type="EMBL" id="LAVV01007841">
    <property type="protein sequence ID" value="KNZ54594.1"/>
    <property type="molecule type" value="Genomic_DNA"/>
</dbReference>
<evidence type="ECO:0000313" key="2">
    <source>
        <dbReference type="Proteomes" id="UP000037035"/>
    </source>
</evidence>